<keyword evidence="4" id="KW-1185">Reference proteome</keyword>
<evidence type="ECO:0000313" key="2">
    <source>
        <dbReference type="EMBL" id="QCC49210.1"/>
    </source>
</evidence>
<protein>
    <submittedName>
        <fullName evidence="3">Secondary thiamine-phosphate synthase enzyme</fullName>
    </submittedName>
    <submittedName>
        <fullName evidence="2">YjbQ family protein</fullName>
    </submittedName>
</protein>
<accession>A0A1H6BA54</accession>
<comment type="similarity">
    <text evidence="1">Belongs to the UPF0047 family.</text>
</comment>
<dbReference type="PANTHER" id="PTHR30615">
    <property type="entry name" value="UNCHARACTERIZED PROTEIN YJBQ-RELATED"/>
    <property type="match status" value="1"/>
</dbReference>
<reference evidence="3 4" key="1">
    <citation type="submission" date="2016-10" db="EMBL/GenBank/DDBJ databases">
        <authorList>
            <person name="de Groot N.N."/>
        </authorList>
    </citation>
    <scope>NUCLEOTIDE SEQUENCE [LARGE SCALE GENOMIC DNA]</scope>
    <source>
        <strain evidence="3 4">CGMCC 1.10331</strain>
    </source>
</reference>
<dbReference type="PIRSF" id="PIRSF004681">
    <property type="entry name" value="UCP004681"/>
    <property type="match status" value="1"/>
</dbReference>
<evidence type="ECO:0000313" key="4">
    <source>
        <dbReference type="Proteomes" id="UP000236740"/>
    </source>
</evidence>
<gene>
    <name evidence="2" type="ORF">DV707_15780</name>
    <name evidence="3" type="ORF">SAMN04488133_2682</name>
</gene>
<dbReference type="Proteomes" id="UP000236740">
    <property type="component" value="Unassembled WGS sequence"/>
</dbReference>
<dbReference type="Gene3D" id="2.60.120.460">
    <property type="entry name" value="YjbQ-like"/>
    <property type="match status" value="1"/>
</dbReference>
<dbReference type="SUPFAM" id="SSF111038">
    <property type="entry name" value="YjbQ-like"/>
    <property type="match status" value="1"/>
</dbReference>
<keyword evidence="2" id="KW-0614">Plasmid</keyword>
<dbReference type="InterPro" id="IPR001602">
    <property type="entry name" value="UPF0047_YjbQ-like"/>
</dbReference>
<dbReference type="EMBL" id="CP031312">
    <property type="protein sequence ID" value="QCC49210.1"/>
    <property type="molecule type" value="Genomic_DNA"/>
</dbReference>
<dbReference type="PANTHER" id="PTHR30615:SF8">
    <property type="entry name" value="UPF0047 PROTEIN C4A8.02C"/>
    <property type="match status" value="1"/>
</dbReference>
<dbReference type="PROSITE" id="PS01314">
    <property type="entry name" value="UPF0047"/>
    <property type="match status" value="1"/>
</dbReference>
<reference evidence="2 5" key="2">
    <citation type="journal article" date="2019" name="Nat. Commun.">
        <title>A new type of DNA phosphorothioation-based antiviral system in archaea.</title>
        <authorList>
            <person name="Xiong L."/>
            <person name="Liu S."/>
            <person name="Chen S."/>
            <person name="Xiao Y."/>
            <person name="Zhu B."/>
            <person name="Gao Y."/>
            <person name="Zhang Y."/>
            <person name="Chen B."/>
            <person name="Luo J."/>
            <person name="Deng Z."/>
            <person name="Chen X."/>
            <person name="Wang L."/>
            <person name="Chen S."/>
        </authorList>
    </citation>
    <scope>NUCLEOTIDE SEQUENCE [LARGE SCALE GENOMIC DNA]</scope>
    <source>
        <strain evidence="2 5">CGMCC 1.10331</strain>
        <plasmid evidence="2 5">unnamed1</plasmid>
    </source>
</reference>
<dbReference type="InterPro" id="IPR035917">
    <property type="entry name" value="YjbQ-like_sf"/>
</dbReference>
<evidence type="ECO:0000313" key="5">
    <source>
        <dbReference type="Proteomes" id="UP000296733"/>
    </source>
</evidence>
<proteinExistence type="inferred from homology"/>
<dbReference type="Proteomes" id="UP000296733">
    <property type="component" value="Plasmid unnamed1"/>
</dbReference>
<dbReference type="KEGG" id="hlm:DV707_15780"/>
<dbReference type="RefSeq" id="WP_103992374.1">
    <property type="nucleotide sequence ID" value="NZ_CP031312.1"/>
</dbReference>
<sequence>MSIQVKTEERVTVCDVTAEVSETVPEDVVDGVCTVFVPHTTAGVVVNEAEGRLLSDVEDALERLVPREREYDHDSIDDNAAAHLRAMLLGESVSVPIASGELALGTWQSILFVECDGPRTRSLEVVTAPAEA</sequence>
<dbReference type="AlphaFoldDB" id="A0A1H6BA54"/>
<dbReference type="GeneID" id="39859580"/>
<dbReference type="OrthoDB" id="6663at2157"/>
<evidence type="ECO:0000256" key="1">
    <source>
        <dbReference type="ARBA" id="ARBA00005534"/>
    </source>
</evidence>
<dbReference type="NCBIfam" id="TIGR00149">
    <property type="entry name" value="TIGR00149_YjbQ"/>
    <property type="match status" value="1"/>
</dbReference>
<dbReference type="Pfam" id="PF01894">
    <property type="entry name" value="YjbQ"/>
    <property type="match status" value="1"/>
</dbReference>
<organism evidence="3 4">
    <name type="scientific">Halobellus limi</name>
    <dbReference type="NCBI Taxonomy" id="699433"/>
    <lineage>
        <taxon>Archaea</taxon>
        <taxon>Methanobacteriati</taxon>
        <taxon>Methanobacteriota</taxon>
        <taxon>Stenosarchaea group</taxon>
        <taxon>Halobacteria</taxon>
        <taxon>Halobacteriales</taxon>
        <taxon>Haloferacaceae</taxon>
        <taxon>Halobellus</taxon>
    </lineage>
</organism>
<geneLocation type="plasmid" evidence="2">
    <name>unnamed1</name>
</geneLocation>
<name>A0A1H6BA54_9EURY</name>
<evidence type="ECO:0000313" key="3">
    <source>
        <dbReference type="EMBL" id="SEG57434.1"/>
    </source>
</evidence>
<dbReference type="EMBL" id="FNVN01000004">
    <property type="protein sequence ID" value="SEG57434.1"/>
    <property type="molecule type" value="Genomic_DNA"/>
</dbReference>